<reference evidence="2" key="2">
    <citation type="submission" date="2023-05" db="EMBL/GenBank/DDBJ databases">
        <authorList>
            <person name="Fouks B."/>
        </authorList>
    </citation>
    <scope>NUCLEOTIDE SEQUENCE</scope>
    <source>
        <strain evidence="2">Stay&amp;Tobe</strain>
        <tissue evidence="2">Testes</tissue>
    </source>
</reference>
<sequence>MNSMLNKVCGMFMGLEQTLRKALTVAERSPPRSYSELLATSLGRQNNLTA</sequence>
<name>A0AAD8E4V1_DIPPU</name>
<dbReference type="EMBL" id="JASPKZ010009511">
    <property type="protein sequence ID" value="KAJ9576672.1"/>
    <property type="molecule type" value="Genomic_DNA"/>
</dbReference>
<dbReference type="Proteomes" id="UP001233999">
    <property type="component" value="Unassembled WGS sequence"/>
</dbReference>
<protein>
    <submittedName>
        <fullName evidence="2">Uncharacterized protein</fullName>
    </submittedName>
</protein>
<gene>
    <name evidence="2" type="ORF">L9F63_025432</name>
</gene>
<keyword evidence="3" id="KW-1185">Reference proteome</keyword>
<dbReference type="AlphaFoldDB" id="A0AAD8E4V1"/>
<proteinExistence type="predicted"/>
<feature type="region of interest" description="Disordered" evidence="1">
    <location>
        <begin position="28"/>
        <end position="50"/>
    </location>
</feature>
<accession>A0AAD8E4V1</accession>
<evidence type="ECO:0000256" key="1">
    <source>
        <dbReference type="SAM" id="MobiDB-lite"/>
    </source>
</evidence>
<feature type="non-terminal residue" evidence="2">
    <location>
        <position position="50"/>
    </location>
</feature>
<evidence type="ECO:0000313" key="2">
    <source>
        <dbReference type="EMBL" id="KAJ9576672.1"/>
    </source>
</evidence>
<comment type="caution">
    <text evidence="2">The sequence shown here is derived from an EMBL/GenBank/DDBJ whole genome shotgun (WGS) entry which is preliminary data.</text>
</comment>
<reference evidence="2" key="1">
    <citation type="journal article" date="2023" name="IScience">
        <title>Live-bearing cockroach genome reveals convergent evolutionary mechanisms linked to viviparity in insects and beyond.</title>
        <authorList>
            <person name="Fouks B."/>
            <person name="Harrison M.C."/>
            <person name="Mikhailova A.A."/>
            <person name="Marchal E."/>
            <person name="English S."/>
            <person name="Carruthers M."/>
            <person name="Jennings E.C."/>
            <person name="Chiamaka E.L."/>
            <person name="Frigard R.A."/>
            <person name="Pippel M."/>
            <person name="Attardo G.M."/>
            <person name="Benoit J.B."/>
            <person name="Bornberg-Bauer E."/>
            <person name="Tobe S.S."/>
        </authorList>
    </citation>
    <scope>NUCLEOTIDE SEQUENCE</scope>
    <source>
        <strain evidence="2">Stay&amp;Tobe</strain>
    </source>
</reference>
<evidence type="ECO:0000313" key="3">
    <source>
        <dbReference type="Proteomes" id="UP001233999"/>
    </source>
</evidence>
<organism evidence="2 3">
    <name type="scientific">Diploptera punctata</name>
    <name type="common">Pacific beetle cockroach</name>
    <dbReference type="NCBI Taxonomy" id="6984"/>
    <lineage>
        <taxon>Eukaryota</taxon>
        <taxon>Metazoa</taxon>
        <taxon>Ecdysozoa</taxon>
        <taxon>Arthropoda</taxon>
        <taxon>Hexapoda</taxon>
        <taxon>Insecta</taxon>
        <taxon>Pterygota</taxon>
        <taxon>Neoptera</taxon>
        <taxon>Polyneoptera</taxon>
        <taxon>Dictyoptera</taxon>
        <taxon>Blattodea</taxon>
        <taxon>Blaberoidea</taxon>
        <taxon>Blaberidae</taxon>
        <taxon>Diplopterinae</taxon>
        <taxon>Diploptera</taxon>
    </lineage>
</organism>